<evidence type="ECO:0000256" key="1">
    <source>
        <dbReference type="ARBA" id="ARBA00002634"/>
    </source>
</evidence>
<dbReference type="InterPro" id="IPR023148">
    <property type="entry name" value="tRNA_m1G_MeTrfase_C_sf"/>
</dbReference>
<protein>
    <recommendedName>
        <fullName evidence="6 15">tRNA (guanine-N(1)-)-methyltransferase</fullName>
        <ecNumber evidence="5 15">2.1.1.228</ecNumber>
    </recommendedName>
    <alternativeName>
        <fullName evidence="12 15">M1G-methyltransferase</fullName>
    </alternativeName>
    <alternativeName>
        <fullName evidence="13 15">tRNA [GM37] methyltransferase</fullName>
    </alternativeName>
</protein>
<sequence>MMQIDVLTLFPEMFAPLNTSLMKEAQNKEKMTLNLHDFRQKAVNKHGHVDDYPYGGGAGMLLRVEPIVETLEAIERKDKSKVILVDPTGKPFTQQMAQEWSTAEQLIFICGHYEGFDERIRDYVTDEVSLGDYVLTNGEMPTMVMIDATVRLIPEVLGNAHSIVDESHQRHLLEHPQYTRPREFRGKVVPDVLLSGHHEKIEKWKAKEAIRKTYERRPDLLEKADLTEQEQEWLTEIQQENENISLK</sequence>
<keyword evidence="20" id="KW-1185">Reference proteome</keyword>
<evidence type="ECO:0000313" key="20">
    <source>
        <dbReference type="Proteomes" id="UP000189941"/>
    </source>
</evidence>
<evidence type="ECO:0000256" key="16">
    <source>
        <dbReference type="PIRSR" id="PIRSR000386-1"/>
    </source>
</evidence>
<dbReference type="STRING" id="1121925.SAMN02746011_01168"/>
<evidence type="ECO:0000256" key="2">
    <source>
        <dbReference type="ARBA" id="ARBA00004496"/>
    </source>
</evidence>
<dbReference type="CDD" id="cd18080">
    <property type="entry name" value="TrmD-like"/>
    <property type="match status" value="1"/>
</dbReference>
<comment type="catalytic activity">
    <reaction evidence="14 15 17">
        <text>guanosine(37) in tRNA + S-adenosyl-L-methionine = N(1)-methylguanosine(37) in tRNA + S-adenosyl-L-homocysteine + H(+)</text>
        <dbReference type="Rhea" id="RHEA:36899"/>
        <dbReference type="Rhea" id="RHEA-COMP:10145"/>
        <dbReference type="Rhea" id="RHEA-COMP:10147"/>
        <dbReference type="ChEBI" id="CHEBI:15378"/>
        <dbReference type="ChEBI" id="CHEBI:57856"/>
        <dbReference type="ChEBI" id="CHEBI:59789"/>
        <dbReference type="ChEBI" id="CHEBI:73542"/>
        <dbReference type="ChEBI" id="CHEBI:74269"/>
        <dbReference type="EC" id="2.1.1.228"/>
    </reaction>
</comment>
<dbReference type="PANTHER" id="PTHR46417">
    <property type="entry name" value="TRNA (GUANINE-N(1)-)-METHYLTRANSFERASE"/>
    <property type="match status" value="1"/>
</dbReference>
<reference evidence="20" key="1">
    <citation type="submission" date="2017-02" db="EMBL/GenBank/DDBJ databases">
        <authorList>
            <person name="Varghese N."/>
            <person name="Submissions S."/>
        </authorList>
    </citation>
    <scope>NUCLEOTIDE SEQUENCE [LARGE SCALE GENOMIC DNA]</scope>
    <source>
        <strain evidence="20">DSM 15739</strain>
    </source>
</reference>
<evidence type="ECO:0000256" key="14">
    <source>
        <dbReference type="ARBA" id="ARBA00047783"/>
    </source>
</evidence>
<evidence type="ECO:0000313" key="19">
    <source>
        <dbReference type="EMBL" id="SJZ57169.1"/>
    </source>
</evidence>
<dbReference type="FunFam" id="1.10.1270.20:FF:000001">
    <property type="entry name" value="tRNA (guanine-N(1)-)-methyltransferase"/>
    <property type="match status" value="1"/>
</dbReference>
<comment type="subunit">
    <text evidence="4 15 17">Homodimer.</text>
</comment>
<dbReference type="GO" id="GO:0002939">
    <property type="term" value="P:tRNA N1-guanine methylation"/>
    <property type="evidence" value="ECO:0007669"/>
    <property type="project" value="TreeGrafter"/>
</dbReference>
<evidence type="ECO:0000256" key="4">
    <source>
        <dbReference type="ARBA" id="ARBA00011738"/>
    </source>
</evidence>
<dbReference type="PANTHER" id="PTHR46417:SF1">
    <property type="entry name" value="TRNA (GUANINE-N(1)-)-METHYLTRANSFERASE"/>
    <property type="match status" value="1"/>
</dbReference>
<feature type="domain" description="tRNA methyltransferase TRMD/TRM10-type" evidence="18">
    <location>
        <begin position="2"/>
        <end position="223"/>
    </location>
</feature>
<dbReference type="Gene3D" id="3.40.1280.10">
    <property type="match status" value="1"/>
</dbReference>
<dbReference type="InterPro" id="IPR029026">
    <property type="entry name" value="tRNA_m1G_MTases_N"/>
</dbReference>
<proteinExistence type="inferred from homology"/>
<evidence type="ECO:0000256" key="3">
    <source>
        <dbReference type="ARBA" id="ARBA00007630"/>
    </source>
</evidence>
<dbReference type="FunFam" id="3.40.1280.10:FF:000001">
    <property type="entry name" value="tRNA (guanine-N(1)-)-methyltransferase"/>
    <property type="match status" value="1"/>
</dbReference>
<gene>
    <name evidence="15" type="primary">trmD</name>
    <name evidence="19" type="ORF">SAMN02746011_01168</name>
</gene>
<accession>A0A1T4LQY8</accession>
<keyword evidence="11 15" id="KW-0819">tRNA processing</keyword>
<dbReference type="PIRSF" id="PIRSF000386">
    <property type="entry name" value="tRNA_mtase"/>
    <property type="match status" value="1"/>
</dbReference>
<dbReference type="Gene3D" id="1.10.1270.20">
    <property type="entry name" value="tRNA(m1g37)methyltransferase, domain 2"/>
    <property type="match status" value="1"/>
</dbReference>
<dbReference type="InterPro" id="IPR016009">
    <property type="entry name" value="tRNA_MeTrfase_TRMD/TRM10"/>
</dbReference>
<keyword evidence="10 15" id="KW-0949">S-adenosyl-L-methionine</keyword>
<evidence type="ECO:0000256" key="11">
    <source>
        <dbReference type="ARBA" id="ARBA00022694"/>
    </source>
</evidence>
<evidence type="ECO:0000256" key="10">
    <source>
        <dbReference type="ARBA" id="ARBA00022691"/>
    </source>
</evidence>
<dbReference type="AlphaFoldDB" id="A0A1T4LQY8"/>
<dbReference type="NCBIfam" id="NF000648">
    <property type="entry name" value="PRK00026.1"/>
    <property type="match status" value="1"/>
</dbReference>
<evidence type="ECO:0000256" key="17">
    <source>
        <dbReference type="RuleBase" id="RU003464"/>
    </source>
</evidence>
<keyword evidence="9 15" id="KW-0808">Transferase</keyword>
<dbReference type="InterPro" id="IPR002649">
    <property type="entry name" value="tRNA_m1G_MeTrfase_TrmD"/>
</dbReference>
<name>A0A1T4LQY8_9LACT</name>
<dbReference type="GO" id="GO:0052906">
    <property type="term" value="F:tRNA (guanine(37)-N1)-methyltransferase activity"/>
    <property type="evidence" value="ECO:0007669"/>
    <property type="project" value="UniProtKB-UniRule"/>
</dbReference>
<evidence type="ECO:0000256" key="15">
    <source>
        <dbReference type="HAMAP-Rule" id="MF_00605"/>
    </source>
</evidence>
<dbReference type="GO" id="GO:0005829">
    <property type="term" value="C:cytosol"/>
    <property type="evidence" value="ECO:0007669"/>
    <property type="project" value="TreeGrafter"/>
</dbReference>
<evidence type="ECO:0000256" key="5">
    <source>
        <dbReference type="ARBA" id="ARBA00012807"/>
    </source>
</evidence>
<dbReference type="Proteomes" id="UP000189941">
    <property type="component" value="Unassembled WGS sequence"/>
</dbReference>
<evidence type="ECO:0000256" key="7">
    <source>
        <dbReference type="ARBA" id="ARBA00022490"/>
    </source>
</evidence>
<dbReference type="EC" id="2.1.1.228" evidence="5 15"/>
<evidence type="ECO:0000256" key="6">
    <source>
        <dbReference type="ARBA" id="ARBA00014679"/>
    </source>
</evidence>
<evidence type="ECO:0000256" key="13">
    <source>
        <dbReference type="ARBA" id="ARBA00033392"/>
    </source>
</evidence>
<feature type="binding site" evidence="15 16">
    <location>
        <begin position="130"/>
        <end position="135"/>
    </location>
    <ligand>
        <name>S-adenosyl-L-methionine</name>
        <dbReference type="ChEBI" id="CHEBI:59789"/>
    </ligand>
</feature>
<keyword evidence="8 15" id="KW-0489">Methyltransferase</keyword>
<organism evidence="19 20">
    <name type="scientific">Globicatella sulfidifaciens DSM 15739</name>
    <dbReference type="NCBI Taxonomy" id="1121925"/>
    <lineage>
        <taxon>Bacteria</taxon>
        <taxon>Bacillati</taxon>
        <taxon>Bacillota</taxon>
        <taxon>Bacilli</taxon>
        <taxon>Lactobacillales</taxon>
        <taxon>Aerococcaceae</taxon>
        <taxon>Globicatella</taxon>
    </lineage>
</organism>
<evidence type="ECO:0000256" key="12">
    <source>
        <dbReference type="ARBA" id="ARBA00029736"/>
    </source>
</evidence>
<dbReference type="NCBIfam" id="TIGR00088">
    <property type="entry name" value="trmD"/>
    <property type="match status" value="1"/>
</dbReference>
<comment type="similarity">
    <text evidence="3 15 17">Belongs to the RNA methyltransferase TrmD family.</text>
</comment>
<evidence type="ECO:0000256" key="9">
    <source>
        <dbReference type="ARBA" id="ARBA00022679"/>
    </source>
</evidence>
<dbReference type="HAMAP" id="MF_00605">
    <property type="entry name" value="TrmD"/>
    <property type="match status" value="1"/>
</dbReference>
<comment type="subcellular location">
    <subcellularLocation>
        <location evidence="2 15 17">Cytoplasm</location>
    </subcellularLocation>
</comment>
<keyword evidence="7 15" id="KW-0963">Cytoplasm</keyword>
<dbReference type="EMBL" id="FUWO01000009">
    <property type="protein sequence ID" value="SJZ57169.1"/>
    <property type="molecule type" value="Genomic_DNA"/>
</dbReference>
<comment type="function">
    <text evidence="1 15 17">Specifically methylates guanosine-37 in various tRNAs.</text>
</comment>
<evidence type="ECO:0000259" key="18">
    <source>
        <dbReference type="Pfam" id="PF01746"/>
    </source>
</evidence>
<dbReference type="InterPro" id="IPR029028">
    <property type="entry name" value="Alpha/beta_knot_MTases"/>
</dbReference>
<dbReference type="SUPFAM" id="SSF75217">
    <property type="entry name" value="alpha/beta knot"/>
    <property type="match status" value="1"/>
</dbReference>
<feature type="binding site" evidence="15 16">
    <location>
        <position position="111"/>
    </location>
    <ligand>
        <name>S-adenosyl-L-methionine</name>
        <dbReference type="ChEBI" id="CHEBI:59789"/>
    </ligand>
</feature>
<evidence type="ECO:0000256" key="8">
    <source>
        <dbReference type="ARBA" id="ARBA00022603"/>
    </source>
</evidence>
<dbReference type="Pfam" id="PF01746">
    <property type="entry name" value="tRNA_m1G_MT"/>
    <property type="match status" value="1"/>
</dbReference>